<organism evidence="1 2">
    <name type="scientific">Capsella rubella</name>
    <dbReference type="NCBI Taxonomy" id="81985"/>
    <lineage>
        <taxon>Eukaryota</taxon>
        <taxon>Viridiplantae</taxon>
        <taxon>Streptophyta</taxon>
        <taxon>Embryophyta</taxon>
        <taxon>Tracheophyta</taxon>
        <taxon>Spermatophyta</taxon>
        <taxon>Magnoliopsida</taxon>
        <taxon>eudicotyledons</taxon>
        <taxon>Gunneridae</taxon>
        <taxon>Pentapetalae</taxon>
        <taxon>rosids</taxon>
        <taxon>malvids</taxon>
        <taxon>Brassicales</taxon>
        <taxon>Brassicaceae</taxon>
        <taxon>Camelineae</taxon>
        <taxon>Capsella</taxon>
    </lineage>
</organism>
<reference evidence="2" key="1">
    <citation type="journal article" date="2013" name="Nat. Genet.">
        <title>The Capsella rubella genome and the genomic consequences of rapid mating system evolution.</title>
        <authorList>
            <person name="Slotte T."/>
            <person name="Hazzouri K.M."/>
            <person name="Agren J.A."/>
            <person name="Koenig D."/>
            <person name="Maumus F."/>
            <person name="Guo Y.L."/>
            <person name="Steige K."/>
            <person name="Platts A.E."/>
            <person name="Escobar J.S."/>
            <person name="Newman L.K."/>
            <person name="Wang W."/>
            <person name="Mandakova T."/>
            <person name="Vello E."/>
            <person name="Smith L.M."/>
            <person name="Henz S.R."/>
            <person name="Steffen J."/>
            <person name="Takuno S."/>
            <person name="Brandvain Y."/>
            <person name="Coop G."/>
            <person name="Andolfatto P."/>
            <person name="Hu T.T."/>
            <person name="Blanchette M."/>
            <person name="Clark R.M."/>
            <person name="Quesneville H."/>
            <person name="Nordborg M."/>
            <person name="Gaut B.S."/>
            <person name="Lysak M.A."/>
            <person name="Jenkins J."/>
            <person name="Grimwood J."/>
            <person name="Chapman J."/>
            <person name="Prochnik S."/>
            <person name="Shu S."/>
            <person name="Rokhsar D."/>
            <person name="Schmutz J."/>
            <person name="Weigel D."/>
            <person name="Wright S.I."/>
        </authorList>
    </citation>
    <scope>NUCLEOTIDE SEQUENCE [LARGE SCALE GENOMIC DNA]</scope>
    <source>
        <strain evidence="2">cv. Monte Gargano</strain>
    </source>
</reference>
<accession>R0FHR0</accession>
<evidence type="ECO:0000313" key="1">
    <source>
        <dbReference type="EMBL" id="EOA21897.1"/>
    </source>
</evidence>
<evidence type="ECO:0000313" key="2">
    <source>
        <dbReference type="Proteomes" id="UP000029121"/>
    </source>
</evidence>
<sequence>MAISHTCLHLSHCGFLTHSSSGRLAATPFMCLRLVLIKRHSLDLMFLLDPQMDKRSFLDSNCKDTLWSQKAISNQS</sequence>
<dbReference type="AlphaFoldDB" id="R0FHR0"/>
<gene>
    <name evidence="1" type="ORF">CARUB_v10002378mg</name>
</gene>
<proteinExistence type="predicted"/>
<dbReference type="EMBL" id="KB870810">
    <property type="protein sequence ID" value="EOA21897.1"/>
    <property type="molecule type" value="Genomic_DNA"/>
</dbReference>
<protein>
    <submittedName>
        <fullName evidence="1">Uncharacterized protein</fullName>
    </submittedName>
</protein>
<name>R0FHR0_9BRAS</name>
<keyword evidence="2" id="KW-1185">Reference proteome</keyword>
<dbReference type="Proteomes" id="UP000029121">
    <property type="component" value="Unassembled WGS sequence"/>
</dbReference>